<dbReference type="RefSeq" id="WP_343879582.1">
    <property type="nucleotide sequence ID" value="NZ_BAAAIJ010000040.1"/>
</dbReference>
<feature type="coiled-coil region" evidence="2">
    <location>
        <begin position="56"/>
        <end position="83"/>
    </location>
</feature>
<dbReference type="Pfam" id="PF01527">
    <property type="entry name" value="HTH_Tnp_1"/>
    <property type="match status" value="1"/>
</dbReference>
<name>A0ABW4Q9F9_9MICC</name>
<dbReference type="Pfam" id="PF13276">
    <property type="entry name" value="HTH_21"/>
    <property type="match status" value="1"/>
</dbReference>
<proteinExistence type="predicted"/>
<evidence type="ECO:0000313" key="5">
    <source>
        <dbReference type="Proteomes" id="UP001597307"/>
    </source>
</evidence>
<dbReference type="InterPro" id="IPR002514">
    <property type="entry name" value="Transposase_8"/>
</dbReference>
<protein>
    <submittedName>
        <fullName evidence="4">IS3 family transposase</fullName>
    </submittedName>
</protein>
<dbReference type="PANTHER" id="PTHR46889:SF4">
    <property type="entry name" value="TRANSPOSASE INSO FOR INSERTION SEQUENCE ELEMENT IS911B-RELATED"/>
    <property type="match status" value="1"/>
</dbReference>
<dbReference type="Gene3D" id="1.10.10.60">
    <property type="entry name" value="Homeodomain-like"/>
    <property type="match status" value="1"/>
</dbReference>
<dbReference type="InterPro" id="IPR001584">
    <property type="entry name" value="Integrase_cat-core"/>
</dbReference>
<dbReference type="EMBL" id="JBHUGA010000049">
    <property type="protein sequence ID" value="MFD1847300.1"/>
    <property type="molecule type" value="Genomic_DNA"/>
</dbReference>
<dbReference type="InterPro" id="IPR048020">
    <property type="entry name" value="Transpos_IS3"/>
</dbReference>
<sequence>MAKAYPKEFRDDVVAVARKGQSSMKQIAKDFGISEGCLHGWMKKADIEDGNRPGVTAADQAELRDARKRIRLLEQENEVLRRAAAYLSQANLPKIVFPLVREMAAAGAPIRVPVAVACRVLGRSTQGYYKWLQDPVSQRDWDDAHLIEVLREIHADDPTLGYRFLADELADHGATASENRVWRLALIGGLQASHHRRRGKGNKPGPAVHDDLLGNVDDKGRVTHDFGSVATGPDQVWLTDITEHWTAGEGKLYLCAVKDCWSNKIVGYSIDTRMTSELAAAALRNAITLRAPAGTIVHSDRGSQFRSKKVVRLLKNNGLRGSMGRVGSSSDNAAMESFFSLLQKNVLNTRRWDTREQLRLAMVVWIEKKYNRRRRQRSLGKLTPVEFETIYLATHAA</sequence>
<evidence type="ECO:0000313" key="4">
    <source>
        <dbReference type="EMBL" id="MFD1847300.1"/>
    </source>
</evidence>
<gene>
    <name evidence="4" type="ORF">ACFSFX_11920</name>
</gene>
<dbReference type="Proteomes" id="UP001597307">
    <property type="component" value="Unassembled WGS sequence"/>
</dbReference>
<dbReference type="NCBIfam" id="NF033516">
    <property type="entry name" value="transpos_IS3"/>
    <property type="match status" value="1"/>
</dbReference>
<dbReference type="InterPro" id="IPR012337">
    <property type="entry name" value="RNaseH-like_sf"/>
</dbReference>
<dbReference type="Pfam" id="PF13333">
    <property type="entry name" value="rve_2"/>
    <property type="match status" value="1"/>
</dbReference>
<comment type="caution">
    <text evidence="4">The sequence shown here is derived from an EMBL/GenBank/DDBJ whole genome shotgun (WGS) entry which is preliminary data.</text>
</comment>
<evidence type="ECO:0000256" key="2">
    <source>
        <dbReference type="SAM" id="Coils"/>
    </source>
</evidence>
<dbReference type="Gene3D" id="3.30.420.10">
    <property type="entry name" value="Ribonuclease H-like superfamily/Ribonuclease H"/>
    <property type="match status" value="1"/>
</dbReference>
<evidence type="ECO:0000256" key="1">
    <source>
        <dbReference type="ARBA" id="ARBA00002286"/>
    </source>
</evidence>
<keyword evidence="5" id="KW-1185">Reference proteome</keyword>
<reference evidence="5" key="1">
    <citation type="journal article" date="2019" name="Int. J. Syst. Evol. Microbiol.">
        <title>The Global Catalogue of Microorganisms (GCM) 10K type strain sequencing project: providing services to taxonomists for standard genome sequencing and annotation.</title>
        <authorList>
            <consortium name="The Broad Institute Genomics Platform"/>
            <consortium name="The Broad Institute Genome Sequencing Center for Infectious Disease"/>
            <person name="Wu L."/>
            <person name="Ma J."/>
        </authorList>
    </citation>
    <scope>NUCLEOTIDE SEQUENCE [LARGE SCALE GENOMIC DNA]</scope>
    <source>
        <strain evidence="5">JCM 11496</strain>
    </source>
</reference>
<comment type="function">
    <text evidence="1">Involved in the transposition of the insertion sequence.</text>
</comment>
<feature type="domain" description="Integrase catalytic" evidence="3">
    <location>
        <begin position="229"/>
        <end position="392"/>
    </location>
</feature>
<dbReference type="PROSITE" id="PS50994">
    <property type="entry name" value="INTEGRASE"/>
    <property type="match status" value="1"/>
</dbReference>
<dbReference type="PANTHER" id="PTHR46889">
    <property type="entry name" value="TRANSPOSASE INSF FOR INSERTION SEQUENCE IS3B-RELATED"/>
    <property type="match status" value="1"/>
</dbReference>
<dbReference type="InterPro" id="IPR025948">
    <property type="entry name" value="HTH-like_dom"/>
</dbReference>
<dbReference type="SUPFAM" id="SSF46689">
    <property type="entry name" value="Homeodomain-like"/>
    <property type="match status" value="1"/>
</dbReference>
<dbReference type="InterPro" id="IPR009057">
    <property type="entry name" value="Homeodomain-like_sf"/>
</dbReference>
<dbReference type="Pfam" id="PF00665">
    <property type="entry name" value="rve"/>
    <property type="match status" value="1"/>
</dbReference>
<dbReference type="InterPro" id="IPR036397">
    <property type="entry name" value="RNaseH_sf"/>
</dbReference>
<dbReference type="InterPro" id="IPR050900">
    <property type="entry name" value="Transposase_IS3/IS150/IS904"/>
</dbReference>
<dbReference type="SUPFAM" id="SSF53098">
    <property type="entry name" value="Ribonuclease H-like"/>
    <property type="match status" value="1"/>
</dbReference>
<accession>A0ABW4Q9F9</accession>
<keyword evidence="2" id="KW-0175">Coiled coil</keyword>
<organism evidence="4 5">
    <name type="scientific">Arthrobacter flavus</name>
    <dbReference type="NCBI Taxonomy" id="95172"/>
    <lineage>
        <taxon>Bacteria</taxon>
        <taxon>Bacillati</taxon>
        <taxon>Actinomycetota</taxon>
        <taxon>Actinomycetes</taxon>
        <taxon>Micrococcales</taxon>
        <taxon>Micrococcaceae</taxon>
        <taxon>Arthrobacter</taxon>
    </lineage>
</organism>
<evidence type="ECO:0000259" key="3">
    <source>
        <dbReference type="PROSITE" id="PS50994"/>
    </source>
</evidence>